<dbReference type="Proteomes" id="UP000011728">
    <property type="component" value="Chromosome"/>
</dbReference>
<gene>
    <name evidence="5" type="primary">glvR</name>
    <name evidence="5" type="ORF">Cspa_c17530</name>
</gene>
<dbReference type="InterPro" id="IPR009057">
    <property type="entry name" value="Homeodomain-like_sf"/>
</dbReference>
<dbReference type="PATRIC" id="fig|931276.5.peg.1729"/>
<dbReference type="KEGG" id="csr:Cspa_c17530"/>
<reference evidence="5 6" key="1">
    <citation type="submission" date="2013-02" db="EMBL/GenBank/DDBJ databases">
        <title>Genome sequence of Clostridium saccharoperbutylacetonicum N1-4(HMT).</title>
        <authorList>
            <person name="Poehlein A."/>
            <person name="Daniel R."/>
        </authorList>
    </citation>
    <scope>NUCLEOTIDE SEQUENCE [LARGE SCALE GENOMIC DNA]</scope>
    <source>
        <strain evidence="6">N1-4(HMT)</strain>
    </source>
</reference>
<dbReference type="Pfam" id="PF01418">
    <property type="entry name" value="HTH_6"/>
    <property type="match status" value="1"/>
</dbReference>
<evidence type="ECO:0000256" key="1">
    <source>
        <dbReference type="ARBA" id="ARBA00023015"/>
    </source>
</evidence>
<evidence type="ECO:0000313" key="6">
    <source>
        <dbReference type="Proteomes" id="UP000011728"/>
    </source>
</evidence>
<dbReference type="PANTHER" id="PTHR30514:SF1">
    <property type="entry name" value="HTH-TYPE TRANSCRIPTIONAL REGULATOR HEXR-RELATED"/>
    <property type="match status" value="1"/>
</dbReference>
<dbReference type="SUPFAM" id="SSF46689">
    <property type="entry name" value="Homeodomain-like"/>
    <property type="match status" value="1"/>
</dbReference>
<dbReference type="InterPro" id="IPR001347">
    <property type="entry name" value="SIS_dom"/>
</dbReference>
<dbReference type="Gene3D" id="3.40.50.10490">
    <property type="entry name" value="Glucose-6-phosphate isomerase like protein, domain 1"/>
    <property type="match status" value="1"/>
</dbReference>
<dbReference type="PANTHER" id="PTHR30514">
    <property type="entry name" value="GLUCOKINASE"/>
    <property type="match status" value="1"/>
</dbReference>
<dbReference type="InterPro" id="IPR047640">
    <property type="entry name" value="RpiR-like"/>
</dbReference>
<dbReference type="EMBL" id="CP004121">
    <property type="protein sequence ID" value="AGF55523.1"/>
    <property type="molecule type" value="Genomic_DNA"/>
</dbReference>
<dbReference type="PROSITE" id="PS51071">
    <property type="entry name" value="HTH_RPIR"/>
    <property type="match status" value="1"/>
</dbReference>
<keyword evidence="3" id="KW-0804">Transcription</keyword>
<keyword evidence="6" id="KW-1185">Reference proteome</keyword>
<dbReference type="CDD" id="cd05013">
    <property type="entry name" value="SIS_RpiR"/>
    <property type="match status" value="1"/>
</dbReference>
<accession>M1MGQ3</accession>
<feature type="domain" description="HTH rpiR-type" evidence="4">
    <location>
        <begin position="1"/>
        <end position="77"/>
    </location>
</feature>
<dbReference type="AlphaFoldDB" id="M1MGQ3"/>
<dbReference type="InterPro" id="IPR036388">
    <property type="entry name" value="WH-like_DNA-bd_sf"/>
</dbReference>
<dbReference type="InterPro" id="IPR000281">
    <property type="entry name" value="HTH_RpiR"/>
</dbReference>
<keyword evidence="2" id="KW-0238">DNA-binding</keyword>
<dbReference type="GO" id="GO:0003677">
    <property type="term" value="F:DNA binding"/>
    <property type="evidence" value="ECO:0007669"/>
    <property type="project" value="UniProtKB-KW"/>
</dbReference>
<dbReference type="InterPro" id="IPR035472">
    <property type="entry name" value="RpiR-like_SIS"/>
</dbReference>
<evidence type="ECO:0000313" key="5">
    <source>
        <dbReference type="EMBL" id="AGF55523.1"/>
    </source>
</evidence>
<keyword evidence="1" id="KW-0805">Transcription regulation</keyword>
<dbReference type="InterPro" id="IPR046348">
    <property type="entry name" value="SIS_dom_sf"/>
</dbReference>
<dbReference type="Gene3D" id="1.10.10.10">
    <property type="entry name" value="Winged helix-like DNA-binding domain superfamily/Winged helix DNA-binding domain"/>
    <property type="match status" value="1"/>
</dbReference>
<dbReference type="RefSeq" id="WP_015391844.1">
    <property type="nucleotide sequence ID" value="NC_020291.1"/>
</dbReference>
<name>M1MGQ3_9CLOT</name>
<proteinExistence type="predicted"/>
<dbReference type="Pfam" id="PF01380">
    <property type="entry name" value="SIS"/>
    <property type="match status" value="1"/>
</dbReference>
<sequence length="261" mass="30370">MKLEELINKNYSKLNENDIYILKYVLKSKIQCCNLGINELAKRCNVSKTTILRCIKKLEFEGYSEFKVHLKLEESNVYSESEEDNNIEKLITDINQTINYFKNRDFTKICKLIYEAEKVFVYGTGAPQRVVAQALKQTFFAVNKYLYVIEGEGEFEGLTDKVGEKDLIIIISLSGNTASLEKYTNKLSLKGIEYVSITKLINNKLSTKTPYNLYATTSEFRLDSGNSYETFTIFYILIEVLFRHYVKYEKEQKVKTLKIEE</sequence>
<dbReference type="GO" id="GO:0097367">
    <property type="term" value="F:carbohydrate derivative binding"/>
    <property type="evidence" value="ECO:0007669"/>
    <property type="project" value="InterPro"/>
</dbReference>
<dbReference type="HOGENOM" id="CLU_055769_4_3_9"/>
<evidence type="ECO:0000256" key="3">
    <source>
        <dbReference type="ARBA" id="ARBA00023163"/>
    </source>
</evidence>
<evidence type="ECO:0000259" key="4">
    <source>
        <dbReference type="PROSITE" id="PS51071"/>
    </source>
</evidence>
<dbReference type="GO" id="GO:1901135">
    <property type="term" value="P:carbohydrate derivative metabolic process"/>
    <property type="evidence" value="ECO:0007669"/>
    <property type="project" value="InterPro"/>
</dbReference>
<evidence type="ECO:0000256" key="2">
    <source>
        <dbReference type="ARBA" id="ARBA00023125"/>
    </source>
</evidence>
<organism evidence="5 6">
    <name type="scientific">Clostridium saccharoperbutylacetonicum N1-4(HMT)</name>
    <dbReference type="NCBI Taxonomy" id="931276"/>
    <lineage>
        <taxon>Bacteria</taxon>
        <taxon>Bacillati</taxon>
        <taxon>Bacillota</taxon>
        <taxon>Clostridia</taxon>
        <taxon>Eubacteriales</taxon>
        <taxon>Clostridiaceae</taxon>
        <taxon>Clostridium</taxon>
    </lineage>
</organism>
<protein>
    <submittedName>
        <fullName evidence="5">HTH-type transcriptional regulator GlvR</fullName>
    </submittedName>
</protein>
<dbReference type="OrthoDB" id="1648815at2"/>
<dbReference type="SUPFAM" id="SSF53697">
    <property type="entry name" value="SIS domain"/>
    <property type="match status" value="1"/>
</dbReference>
<dbReference type="eggNOG" id="COG1737">
    <property type="taxonomic scope" value="Bacteria"/>
</dbReference>
<dbReference type="GO" id="GO:0003700">
    <property type="term" value="F:DNA-binding transcription factor activity"/>
    <property type="evidence" value="ECO:0007669"/>
    <property type="project" value="InterPro"/>
</dbReference>